<dbReference type="SFLD" id="SFLDG00179">
    <property type="entry name" value="mandelate_racemase"/>
    <property type="match status" value="1"/>
</dbReference>
<reference evidence="4" key="1">
    <citation type="journal article" date="2019" name="Int. J. Syst. Evol. Microbiol.">
        <title>The Global Catalogue of Microorganisms (GCM) 10K type strain sequencing project: providing services to taxonomists for standard genome sequencing and annotation.</title>
        <authorList>
            <consortium name="The Broad Institute Genomics Platform"/>
            <consortium name="The Broad Institute Genome Sequencing Center for Infectious Disease"/>
            <person name="Wu L."/>
            <person name="Ma J."/>
        </authorList>
    </citation>
    <scope>NUCLEOTIDE SEQUENCE [LARGE SCALE GENOMIC DNA]</scope>
    <source>
        <strain evidence="4">NBRC 112416</strain>
    </source>
</reference>
<evidence type="ECO:0000313" key="3">
    <source>
        <dbReference type="EMBL" id="GLQ54725.1"/>
    </source>
</evidence>
<dbReference type="Proteomes" id="UP001156691">
    <property type="component" value="Unassembled WGS sequence"/>
</dbReference>
<keyword evidence="1" id="KW-0456">Lyase</keyword>
<dbReference type="SUPFAM" id="SSF54826">
    <property type="entry name" value="Enolase N-terminal domain-like"/>
    <property type="match status" value="1"/>
</dbReference>
<dbReference type="Gene3D" id="3.20.20.120">
    <property type="entry name" value="Enolase-like C-terminal domain"/>
    <property type="match status" value="1"/>
</dbReference>
<sequence length="416" mass="44888">MTGADMKITAVRTFLMQAGPSNSGKPPRQIIPVVDESQPRLPGSRNWLFVKVETDAGITGIGECSGWPRVIERAIEDLSSLLIGEDPTHIERIAQKLQVAMMGHGMLGTVGGGALTGIDIALWDIKGKALGTPVWNLLGGRVRDRVQIYTHANNKEFALSAKTRGFKAIKCSGGSGLQDPVRKVATMRELLGSDVDIAVDVHGPPWLTPIDAARLARALEPYDILWLEDPIAPDNLDGYKRIRDASTVPLAAGERVSGIFGERELIEKELVDIIQPDAGRAGGITQMKKIAAMAEAHHIAVAPHSGSLGPVAEYAALHLMASIPNALMLERMEDDWEGRRQTIVPHPEQADGFLTVPDAPGLGCDIVEAFIAGFPSQGNVSVPSKTLDDRDRIGGEGRLYVQTRLRRGKYFNAGDE</sequence>
<dbReference type="EMBL" id="BSNS01000009">
    <property type="protein sequence ID" value="GLQ54725.1"/>
    <property type="molecule type" value="Genomic_DNA"/>
</dbReference>
<dbReference type="InterPro" id="IPR013342">
    <property type="entry name" value="Mandelate_racemase_C"/>
</dbReference>
<dbReference type="Pfam" id="PF13378">
    <property type="entry name" value="MR_MLE_C"/>
    <property type="match status" value="1"/>
</dbReference>
<dbReference type="CDD" id="cd03316">
    <property type="entry name" value="MR_like"/>
    <property type="match status" value="1"/>
</dbReference>
<evidence type="ECO:0000259" key="2">
    <source>
        <dbReference type="SMART" id="SM00922"/>
    </source>
</evidence>
<accession>A0ABQ5W3S9</accession>
<dbReference type="PANTHER" id="PTHR48080:SF2">
    <property type="entry name" value="D-GALACTONATE DEHYDRATASE"/>
    <property type="match status" value="1"/>
</dbReference>
<gene>
    <name evidence="3" type="ORF">GCM10010862_19840</name>
</gene>
<dbReference type="InterPro" id="IPR029065">
    <property type="entry name" value="Enolase_C-like"/>
</dbReference>
<dbReference type="InterPro" id="IPR036849">
    <property type="entry name" value="Enolase-like_C_sf"/>
</dbReference>
<dbReference type="InterPro" id="IPR029017">
    <property type="entry name" value="Enolase-like_N"/>
</dbReference>
<dbReference type="SUPFAM" id="SSF51604">
    <property type="entry name" value="Enolase C-terminal domain-like"/>
    <property type="match status" value="1"/>
</dbReference>
<dbReference type="Pfam" id="PF02746">
    <property type="entry name" value="MR_MLE_N"/>
    <property type="match status" value="1"/>
</dbReference>
<dbReference type="SMART" id="SM00922">
    <property type="entry name" value="MR_MLE"/>
    <property type="match status" value="1"/>
</dbReference>
<dbReference type="PANTHER" id="PTHR48080">
    <property type="entry name" value="D-GALACTONATE DEHYDRATASE-RELATED"/>
    <property type="match status" value="1"/>
</dbReference>
<feature type="domain" description="Mandelate racemase/muconate lactonizing enzyme C-terminal" evidence="2">
    <location>
        <begin position="151"/>
        <end position="249"/>
    </location>
</feature>
<comment type="caution">
    <text evidence="3">The sequence shown here is derived from an EMBL/GenBank/DDBJ whole genome shotgun (WGS) entry which is preliminary data.</text>
</comment>
<protein>
    <submittedName>
        <fullName evidence="3">Galactonate dehydratase</fullName>
    </submittedName>
</protein>
<dbReference type="InterPro" id="IPR034593">
    <property type="entry name" value="DgoD-like"/>
</dbReference>
<evidence type="ECO:0000256" key="1">
    <source>
        <dbReference type="ARBA" id="ARBA00023239"/>
    </source>
</evidence>
<proteinExistence type="predicted"/>
<dbReference type="InterPro" id="IPR013341">
    <property type="entry name" value="Mandelate_racemase_N_dom"/>
</dbReference>
<dbReference type="Gene3D" id="3.30.390.10">
    <property type="entry name" value="Enolase-like, N-terminal domain"/>
    <property type="match status" value="1"/>
</dbReference>
<evidence type="ECO:0000313" key="4">
    <source>
        <dbReference type="Proteomes" id="UP001156691"/>
    </source>
</evidence>
<name>A0ABQ5W3S9_9HYPH</name>
<dbReference type="SFLD" id="SFLDS00001">
    <property type="entry name" value="Enolase"/>
    <property type="match status" value="1"/>
</dbReference>
<keyword evidence="4" id="KW-1185">Reference proteome</keyword>
<organism evidence="3 4">
    <name type="scientific">Devosia nitrariae</name>
    <dbReference type="NCBI Taxonomy" id="2071872"/>
    <lineage>
        <taxon>Bacteria</taxon>
        <taxon>Pseudomonadati</taxon>
        <taxon>Pseudomonadota</taxon>
        <taxon>Alphaproteobacteria</taxon>
        <taxon>Hyphomicrobiales</taxon>
        <taxon>Devosiaceae</taxon>
        <taxon>Devosia</taxon>
    </lineage>
</organism>